<evidence type="ECO:0000313" key="2">
    <source>
        <dbReference type="Proteomes" id="UP000243606"/>
    </source>
</evidence>
<keyword evidence="2" id="KW-1185">Reference proteome</keyword>
<dbReference type="Proteomes" id="UP000243606">
    <property type="component" value="Unassembled WGS sequence"/>
</dbReference>
<evidence type="ECO:0000313" key="1">
    <source>
        <dbReference type="EMBL" id="SFI71215.1"/>
    </source>
</evidence>
<dbReference type="STRING" id="425504.SAMN05216206_2808"/>
<dbReference type="EMBL" id="FOQL01000003">
    <property type="protein sequence ID" value="SFI71215.1"/>
    <property type="molecule type" value="Genomic_DNA"/>
</dbReference>
<accession>A0A1I3KG88</accession>
<reference evidence="2" key="1">
    <citation type="submission" date="2016-10" db="EMBL/GenBank/DDBJ databases">
        <authorList>
            <person name="Varghese N."/>
            <person name="Submissions S."/>
        </authorList>
    </citation>
    <scope>NUCLEOTIDE SEQUENCE [LARGE SCALE GENOMIC DNA]</scope>
    <source>
        <strain evidence="2">LMG 24016</strain>
    </source>
</reference>
<dbReference type="AlphaFoldDB" id="A0A1I3KG88"/>
<sequence length="62" mass="6985">MRTTTPRIPCLMLREGGGKSLARNASNKFLSSVNRRRHMLRTDPPVECIAKQAALDLAHQRI</sequence>
<protein>
    <submittedName>
        <fullName evidence="1">Uncharacterized protein</fullName>
    </submittedName>
</protein>
<name>A0A1I3KG88_9PSED</name>
<organism evidence="1 2">
    <name type="scientific">Pseudomonas guineae</name>
    <dbReference type="NCBI Taxonomy" id="425504"/>
    <lineage>
        <taxon>Bacteria</taxon>
        <taxon>Pseudomonadati</taxon>
        <taxon>Pseudomonadota</taxon>
        <taxon>Gammaproteobacteria</taxon>
        <taxon>Pseudomonadales</taxon>
        <taxon>Pseudomonadaceae</taxon>
        <taxon>Pseudomonas</taxon>
    </lineage>
</organism>
<gene>
    <name evidence="1" type="ORF">SAMN05216206_2808</name>
</gene>
<proteinExistence type="predicted"/>